<dbReference type="Proteomes" id="UP000052012">
    <property type="component" value="Unassembled WGS sequence"/>
</dbReference>
<gene>
    <name evidence="1" type="ORF">FD06_GL000233</name>
</gene>
<proteinExistence type="predicted"/>
<evidence type="ECO:0008006" key="3">
    <source>
        <dbReference type="Google" id="ProtNLM"/>
    </source>
</evidence>
<dbReference type="EMBL" id="AYYQ01000031">
    <property type="protein sequence ID" value="KRM68114.1"/>
    <property type="molecule type" value="Genomic_DNA"/>
</dbReference>
<reference evidence="1 2" key="1">
    <citation type="journal article" date="2015" name="Genome Announc.">
        <title>Expanding the biotechnology potential of lactobacilli through comparative genomics of 213 strains and associated genera.</title>
        <authorList>
            <person name="Sun Z."/>
            <person name="Harris H.M."/>
            <person name="McCann A."/>
            <person name="Guo C."/>
            <person name="Argimon S."/>
            <person name="Zhang W."/>
            <person name="Yang X."/>
            <person name="Jeffery I.B."/>
            <person name="Cooney J.C."/>
            <person name="Kagawa T.F."/>
            <person name="Liu W."/>
            <person name="Song Y."/>
            <person name="Salvetti E."/>
            <person name="Wrobel A."/>
            <person name="Rasinkangas P."/>
            <person name="Parkhill J."/>
            <person name="Rea M.C."/>
            <person name="O'Sullivan O."/>
            <person name="Ritari J."/>
            <person name="Douillard F.P."/>
            <person name="Paul Ross R."/>
            <person name="Yang R."/>
            <person name="Briner A.E."/>
            <person name="Felis G.E."/>
            <person name="de Vos W.M."/>
            <person name="Barrangou R."/>
            <person name="Klaenhammer T.R."/>
            <person name="Caufield P.W."/>
            <person name="Cui Y."/>
            <person name="Zhang H."/>
            <person name="O'Toole P.W."/>
        </authorList>
    </citation>
    <scope>NUCLEOTIDE SEQUENCE [LARGE SCALE GENOMIC DNA]</scope>
    <source>
        <strain evidence="1 2">DSM 23829</strain>
    </source>
</reference>
<name>A0A0R2ANQ1_9LACO</name>
<dbReference type="PATRIC" id="fig|1423781.4.peg.236"/>
<evidence type="ECO:0000313" key="2">
    <source>
        <dbReference type="Proteomes" id="UP000052012"/>
    </source>
</evidence>
<comment type="caution">
    <text evidence="1">The sequence shown here is derived from an EMBL/GenBank/DDBJ whole genome shotgun (WGS) entry which is preliminary data.</text>
</comment>
<protein>
    <recommendedName>
        <fullName evidence="3">Nucleic acid-binding protein</fullName>
    </recommendedName>
</protein>
<keyword evidence="2" id="KW-1185">Reference proteome</keyword>
<dbReference type="RefSeq" id="WP_056966443.1">
    <property type="nucleotide sequence ID" value="NZ_AYYQ01000031.1"/>
</dbReference>
<organism evidence="1 2">
    <name type="scientific">Apilactobacillus ozensis DSM 23829 = JCM 17196</name>
    <dbReference type="NCBI Taxonomy" id="1423781"/>
    <lineage>
        <taxon>Bacteria</taxon>
        <taxon>Bacillati</taxon>
        <taxon>Bacillota</taxon>
        <taxon>Bacilli</taxon>
        <taxon>Lactobacillales</taxon>
        <taxon>Lactobacillaceae</taxon>
        <taxon>Apilactobacillus</taxon>
    </lineage>
</organism>
<evidence type="ECO:0000313" key="1">
    <source>
        <dbReference type="EMBL" id="KRM68114.1"/>
    </source>
</evidence>
<dbReference type="STRING" id="1423781.FD06_GL000233"/>
<dbReference type="Pfam" id="PF02620">
    <property type="entry name" value="YceD"/>
    <property type="match status" value="1"/>
</dbReference>
<sequence length="178" mass="20524">MKWSLNELSKYQDTPLSVDEKLDLEQDLLARYPKYILSVNPVDVSANVFYDDGNVIVNAKVTGKMVVPSSRSLDPVDVDLNFNIDEVYVKDQYNLKKYEELGDVAFLIENQKIDFDKSVADNIILQIPMHILSPQEEEGKEMPEGKFWKVISEQEYSNPKAENKTVDPRLAKLKDYFK</sequence>
<dbReference type="AlphaFoldDB" id="A0A0R2ANQ1"/>
<dbReference type="OrthoDB" id="9790372at2"/>
<dbReference type="InterPro" id="IPR003772">
    <property type="entry name" value="YceD"/>
</dbReference>
<accession>A0A0R2ANQ1</accession>